<comment type="similarity">
    <text evidence="1">Belongs to the non-flavoprotein flavin reductase family.</text>
</comment>
<gene>
    <name evidence="4" type="ORF">F0A17_11450</name>
</gene>
<dbReference type="Gene3D" id="2.30.110.10">
    <property type="entry name" value="Electron Transport, Fmn-binding Protein, Chain A"/>
    <property type="match status" value="1"/>
</dbReference>
<reference evidence="4 5" key="1">
    <citation type="submission" date="2019-08" db="EMBL/GenBank/DDBJ databases">
        <title>Bioinformatics analysis of the strain L3 and L5.</title>
        <authorList>
            <person name="Li X."/>
        </authorList>
    </citation>
    <scope>NUCLEOTIDE SEQUENCE [LARGE SCALE GENOMIC DNA]</scope>
    <source>
        <strain evidence="4 5">L5</strain>
    </source>
</reference>
<proteinExistence type="inferred from homology"/>
<sequence>MIDTQHYKQVLGAFPTGVTVVTALNEDGSLVGFTASAFSAVSMAPPLILICPSLGSDSYPVIKRTGRFAVHILGHDQQAVAYRFAVKGRDKVEGVAWHRSEHGNAILDGATAYLECRLWEDYPGGDHAIVVGEVQTLWLGDDRLDPLLYCRGKMDKLPDTFRLSPATA</sequence>
<evidence type="ECO:0000256" key="2">
    <source>
        <dbReference type="ARBA" id="ARBA00023002"/>
    </source>
</evidence>
<dbReference type="SUPFAM" id="SSF50475">
    <property type="entry name" value="FMN-binding split barrel"/>
    <property type="match status" value="1"/>
</dbReference>
<accession>A0A7V7KHL5</accession>
<keyword evidence="5" id="KW-1185">Reference proteome</keyword>
<evidence type="ECO:0000259" key="3">
    <source>
        <dbReference type="SMART" id="SM00903"/>
    </source>
</evidence>
<organism evidence="4 5">
    <name type="scientific">Billgrantia pellis</name>
    <dbReference type="NCBI Taxonomy" id="2606936"/>
    <lineage>
        <taxon>Bacteria</taxon>
        <taxon>Pseudomonadati</taxon>
        <taxon>Pseudomonadota</taxon>
        <taxon>Gammaproteobacteria</taxon>
        <taxon>Oceanospirillales</taxon>
        <taxon>Halomonadaceae</taxon>
        <taxon>Billgrantia</taxon>
    </lineage>
</organism>
<protein>
    <submittedName>
        <fullName evidence="4">Flavin reductase family protein</fullName>
    </submittedName>
</protein>
<dbReference type="GO" id="GO:0042602">
    <property type="term" value="F:riboflavin reductase (NADPH) activity"/>
    <property type="evidence" value="ECO:0007669"/>
    <property type="project" value="TreeGrafter"/>
</dbReference>
<dbReference type="InterPro" id="IPR050268">
    <property type="entry name" value="NADH-dep_flavin_reductase"/>
</dbReference>
<keyword evidence="2" id="KW-0560">Oxidoreductase</keyword>
<dbReference type="AlphaFoldDB" id="A0A7V7KHL5"/>
<dbReference type="Proteomes" id="UP000486760">
    <property type="component" value="Unassembled WGS sequence"/>
</dbReference>
<dbReference type="SMART" id="SM00903">
    <property type="entry name" value="Flavin_Reduct"/>
    <property type="match status" value="1"/>
</dbReference>
<dbReference type="PANTHER" id="PTHR30466">
    <property type="entry name" value="FLAVIN REDUCTASE"/>
    <property type="match status" value="1"/>
</dbReference>
<name>A0A7V7KHL5_9GAMM</name>
<dbReference type="RefSeq" id="WP_149328470.1">
    <property type="nucleotide sequence ID" value="NZ_VTPY01000004.1"/>
</dbReference>
<evidence type="ECO:0000313" key="4">
    <source>
        <dbReference type="EMBL" id="KAA0011909.1"/>
    </source>
</evidence>
<feature type="domain" description="Flavin reductase like" evidence="3">
    <location>
        <begin position="11"/>
        <end position="156"/>
    </location>
</feature>
<dbReference type="InterPro" id="IPR012349">
    <property type="entry name" value="Split_barrel_FMN-bd"/>
</dbReference>
<dbReference type="EMBL" id="VTPY01000004">
    <property type="protein sequence ID" value="KAA0011909.1"/>
    <property type="molecule type" value="Genomic_DNA"/>
</dbReference>
<dbReference type="InterPro" id="IPR002563">
    <property type="entry name" value="Flavin_Rdtase-like_dom"/>
</dbReference>
<dbReference type="GO" id="GO:0010181">
    <property type="term" value="F:FMN binding"/>
    <property type="evidence" value="ECO:0007669"/>
    <property type="project" value="InterPro"/>
</dbReference>
<dbReference type="Pfam" id="PF01613">
    <property type="entry name" value="Flavin_Reduct"/>
    <property type="match status" value="1"/>
</dbReference>
<evidence type="ECO:0000256" key="1">
    <source>
        <dbReference type="ARBA" id="ARBA00008898"/>
    </source>
</evidence>
<dbReference type="PANTHER" id="PTHR30466:SF11">
    <property type="entry name" value="FLAVIN-DEPENDENT MONOOXYGENASE, REDUCTASE SUBUNIT HSAB"/>
    <property type="match status" value="1"/>
</dbReference>
<evidence type="ECO:0000313" key="5">
    <source>
        <dbReference type="Proteomes" id="UP000486760"/>
    </source>
</evidence>
<comment type="caution">
    <text evidence="4">The sequence shown here is derived from an EMBL/GenBank/DDBJ whole genome shotgun (WGS) entry which is preliminary data.</text>
</comment>